<evidence type="ECO:0000256" key="1">
    <source>
        <dbReference type="SAM" id="MobiDB-lite"/>
    </source>
</evidence>
<feature type="region of interest" description="Disordered" evidence="1">
    <location>
        <begin position="117"/>
        <end position="136"/>
    </location>
</feature>
<keyword evidence="3" id="KW-1185">Reference proteome</keyword>
<dbReference type="RefSeq" id="WP_377483165.1">
    <property type="nucleotide sequence ID" value="NZ_JBHLTN010000021.1"/>
</dbReference>
<sequence>MSGARLPKTAPAPQWLSAVNAIIVRAAARDGCVGIDGLLDLLSDTLGVQTSAHLLGRRLRWLRDCNWLVNTATATRVGVWRLTPAAQTWLADHGADLLPARLDGALPPRDRAAEQAAVRRRPVHAGPVTPPPRRNVLHGPAWQPPRWEPARAGADDHKQYATRGVRC</sequence>
<organism evidence="2 3">
    <name type="scientific">Ottowia pentelensis</name>
    <dbReference type="NCBI Taxonomy" id="511108"/>
    <lineage>
        <taxon>Bacteria</taxon>
        <taxon>Pseudomonadati</taxon>
        <taxon>Pseudomonadota</taxon>
        <taxon>Betaproteobacteria</taxon>
        <taxon>Burkholderiales</taxon>
        <taxon>Comamonadaceae</taxon>
        <taxon>Ottowia</taxon>
    </lineage>
</organism>
<gene>
    <name evidence="2" type="ORF">ACFFGG_11450</name>
</gene>
<protein>
    <recommendedName>
        <fullName evidence="4">Restriction system protein Mrr-like N-terminal domain-containing protein</fullName>
    </recommendedName>
</protein>
<name>A0ABV6PTJ9_9BURK</name>
<proteinExistence type="predicted"/>
<feature type="region of interest" description="Disordered" evidence="1">
    <location>
        <begin position="147"/>
        <end position="167"/>
    </location>
</feature>
<dbReference type="Proteomes" id="UP001589834">
    <property type="component" value="Unassembled WGS sequence"/>
</dbReference>
<accession>A0ABV6PTJ9</accession>
<comment type="caution">
    <text evidence="2">The sequence shown here is derived from an EMBL/GenBank/DDBJ whole genome shotgun (WGS) entry which is preliminary data.</text>
</comment>
<evidence type="ECO:0000313" key="3">
    <source>
        <dbReference type="Proteomes" id="UP001589834"/>
    </source>
</evidence>
<reference evidence="2 3" key="1">
    <citation type="submission" date="2024-09" db="EMBL/GenBank/DDBJ databases">
        <authorList>
            <person name="Sun Q."/>
            <person name="Mori K."/>
        </authorList>
    </citation>
    <scope>NUCLEOTIDE SEQUENCE [LARGE SCALE GENOMIC DNA]</scope>
    <source>
        <strain evidence="2 3">NCAIM B.02336</strain>
    </source>
</reference>
<evidence type="ECO:0000313" key="2">
    <source>
        <dbReference type="EMBL" id="MFC0593174.1"/>
    </source>
</evidence>
<evidence type="ECO:0008006" key="4">
    <source>
        <dbReference type="Google" id="ProtNLM"/>
    </source>
</evidence>
<dbReference type="EMBL" id="JBHLTN010000021">
    <property type="protein sequence ID" value="MFC0593174.1"/>
    <property type="molecule type" value="Genomic_DNA"/>
</dbReference>